<evidence type="ECO:0000256" key="2">
    <source>
        <dbReference type="SAM" id="MobiDB-lite"/>
    </source>
</evidence>
<dbReference type="AlphaFoldDB" id="A0AAF3EZQ7"/>
<dbReference type="PANTHER" id="PTHR43977">
    <property type="entry name" value="STRUCTURAL MAINTENANCE OF CHROMOSOMES PROTEIN 3"/>
    <property type="match status" value="1"/>
</dbReference>
<feature type="domain" description="RecF/RecN/SMC N-terminal" evidence="3">
    <location>
        <begin position="2"/>
        <end position="139"/>
    </location>
</feature>
<dbReference type="InterPro" id="IPR003395">
    <property type="entry name" value="RecF/RecN/SMC_N"/>
</dbReference>
<dbReference type="CDD" id="cd03273">
    <property type="entry name" value="ABC_SMC2_euk"/>
    <property type="match status" value="1"/>
</dbReference>
<reference evidence="5" key="1">
    <citation type="submission" date="2024-02" db="UniProtKB">
        <authorList>
            <consortium name="WormBaseParasite"/>
        </authorList>
    </citation>
    <scope>IDENTIFICATION</scope>
</reference>
<dbReference type="Proteomes" id="UP000887575">
    <property type="component" value="Unassembled WGS sequence"/>
</dbReference>
<dbReference type="InterPro" id="IPR027417">
    <property type="entry name" value="P-loop_NTPase"/>
</dbReference>
<evidence type="ECO:0000313" key="5">
    <source>
        <dbReference type="WBParaSite" id="MBELARI_LOCUS19683"/>
    </source>
</evidence>
<sequence length="551" mass="63214">MHIKKIEIEGFKSYVRKTTVDEFDTQFNAITGLNGTGKSNILDSICFVLGITNLSCIRAQQLIDLVYKQGQAGVNKAVVSIYFDNSDKKVSPIGYHAFDEIIVRRQIIVNGRNTYTINGISNPQNKVADFFRSVGLNVNNPHFLIMQGRITKVLNMKPHEILAMLEEAAGTKIYDAKRDAALEIIQKKENKINEINQLLDKDILPTLEKLRNDREIFIEYQKLDTKIMEKERRLNAFVYYHSKNEEKLSLEQVEEMIRKIDASRQKDEELKEAIVELEAEYKVLEDARSAKDKDEDVQMTERAAAVNKELAKIESDRDTLKAEQKRGASEIKRLEKANAQDTADMEKKRRELIELEGEGSQEQKMNEAEERAEKARTHLAAVMQGMTTDQEGNAITVEAQINQTKERLSKLTTDLKKDQTREKQLRPELDEKRKEVASMSKQVSDKGDELDSLLKEKTKLEKTLGGLSFDENQYDVINQRHQRIVFDKQQGENRLKDALNRNGHLNFQYNRQNLPASFDPSKVMGYTVRHFVPNEDRFNLALEVAGGARDS</sequence>
<dbReference type="GO" id="GO:0005524">
    <property type="term" value="F:ATP binding"/>
    <property type="evidence" value="ECO:0007669"/>
    <property type="project" value="InterPro"/>
</dbReference>
<name>A0AAF3EZQ7_9BILA</name>
<dbReference type="InterPro" id="IPR027120">
    <property type="entry name" value="Smc2_ABC"/>
</dbReference>
<dbReference type="WBParaSite" id="MBELARI_LOCUS19683">
    <property type="protein sequence ID" value="MBELARI_LOCUS19683"/>
    <property type="gene ID" value="MBELARI_LOCUS19683"/>
</dbReference>
<evidence type="ECO:0000313" key="4">
    <source>
        <dbReference type="Proteomes" id="UP000887575"/>
    </source>
</evidence>
<keyword evidence="1" id="KW-0131">Cell cycle</keyword>
<dbReference type="Pfam" id="PF02463">
    <property type="entry name" value="SMC_N"/>
    <property type="match status" value="1"/>
</dbReference>
<keyword evidence="4" id="KW-1185">Reference proteome</keyword>
<feature type="region of interest" description="Disordered" evidence="2">
    <location>
        <begin position="412"/>
        <end position="450"/>
    </location>
</feature>
<feature type="region of interest" description="Disordered" evidence="2">
    <location>
        <begin position="317"/>
        <end position="345"/>
    </location>
</feature>
<feature type="compositionally biased region" description="Basic and acidic residues" evidence="2">
    <location>
        <begin position="412"/>
        <end position="436"/>
    </location>
</feature>
<evidence type="ECO:0000259" key="3">
    <source>
        <dbReference type="Pfam" id="PF02463"/>
    </source>
</evidence>
<dbReference type="GO" id="GO:0016887">
    <property type="term" value="F:ATP hydrolysis activity"/>
    <property type="evidence" value="ECO:0007669"/>
    <property type="project" value="InterPro"/>
</dbReference>
<proteinExistence type="predicted"/>
<evidence type="ECO:0000256" key="1">
    <source>
        <dbReference type="ARBA" id="ARBA00023306"/>
    </source>
</evidence>
<organism evidence="4 5">
    <name type="scientific">Mesorhabditis belari</name>
    <dbReference type="NCBI Taxonomy" id="2138241"/>
    <lineage>
        <taxon>Eukaryota</taxon>
        <taxon>Metazoa</taxon>
        <taxon>Ecdysozoa</taxon>
        <taxon>Nematoda</taxon>
        <taxon>Chromadorea</taxon>
        <taxon>Rhabditida</taxon>
        <taxon>Rhabditina</taxon>
        <taxon>Rhabditomorpha</taxon>
        <taxon>Rhabditoidea</taxon>
        <taxon>Rhabditidae</taxon>
        <taxon>Mesorhabditinae</taxon>
        <taxon>Mesorhabditis</taxon>
    </lineage>
</organism>
<dbReference type="SUPFAM" id="SSF52540">
    <property type="entry name" value="P-loop containing nucleoside triphosphate hydrolases"/>
    <property type="match status" value="1"/>
</dbReference>
<protein>
    <submittedName>
        <fullName evidence="5">RecF/RecN/SMC N-terminal domain-containing protein</fullName>
    </submittedName>
</protein>
<accession>A0AAF3EZQ7</accession>
<dbReference type="Gene3D" id="3.40.50.300">
    <property type="entry name" value="P-loop containing nucleotide triphosphate hydrolases"/>
    <property type="match status" value="1"/>
</dbReference>